<protein>
    <submittedName>
        <fullName evidence="1">Uncharacterized protein</fullName>
    </submittedName>
</protein>
<sequence length="116" mass="12581">HKSSLDTSEKRVVSNGIPVGVETADGRFHEVLVTDRREGKVVYIDPVDGKSHEMAEETFKAHLKAIKVPSKSAPSRFTTGTGNLLTGDSAPQIDQSVLYGWYKGRLPWMDGGVAGI</sequence>
<organism evidence="1 2">
    <name type="scientific">Candidatus Tanganyikabacteria bacterium</name>
    <dbReference type="NCBI Taxonomy" id="2961651"/>
    <lineage>
        <taxon>Bacteria</taxon>
        <taxon>Bacillati</taxon>
        <taxon>Candidatus Sericytochromatia</taxon>
        <taxon>Candidatus Tanganyikabacteria</taxon>
    </lineage>
</organism>
<evidence type="ECO:0000313" key="2">
    <source>
        <dbReference type="Proteomes" id="UP000703893"/>
    </source>
</evidence>
<dbReference type="AlphaFoldDB" id="A0A938BPQ5"/>
<gene>
    <name evidence="1" type="ORF">FJZ00_14515</name>
</gene>
<name>A0A938BPQ5_9BACT</name>
<comment type="caution">
    <text evidence="1">The sequence shown here is derived from an EMBL/GenBank/DDBJ whole genome shotgun (WGS) entry which is preliminary data.</text>
</comment>
<proteinExistence type="predicted"/>
<accession>A0A938BPQ5</accession>
<feature type="non-terminal residue" evidence="1">
    <location>
        <position position="1"/>
    </location>
</feature>
<dbReference type="EMBL" id="VGJX01000990">
    <property type="protein sequence ID" value="MBM3276364.1"/>
    <property type="molecule type" value="Genomic_DNA"/>
</dbReference>
<reference evidence="1 2" key="1">
    <citation type="submission" date="2019-03" db="EMBL/GenBank/DDBJ databases">
        <title>Lake Tanganyika Metagenome-Assembled Genomes (MAGs).</title>
        <authorList>
            <person name="Tran P."/>
        </authorList>
    </citation>
    <scope>NUCLEOTIDE SEQUENCE [LARGE SCALE GENOMIC DNA]</scope>
    <source>
        <strain evidence="1">K_DeepCast_65m_m2_236</strain>
    </source>
</reference>
<dbReference type="Proteomes" id="UP000703893">
    <property type="component" value="Unassembled WGS sequence"/>
</dbReference>
<evidence type="ECO:0000313" key="1">
    <source>
        <dbReference type="EMBL" id="MBM3276364.1"/>
    </source>
</evidence>